<proteinExistence type="predicted"/>
<evidence type="ECO:0000313" key="2">
    <source>
        <dbReference type="Proteomes" id="UP000185963"/>
    </source>
</evidence>
<evidence type="ECO:0000313" key="1">
    <source>
        <dbReference type="EMBL" id="OLO72983.1"/>
    </source>
</evidence>
<sequence>MAGIVLSGPRSVVRRRSACGRLFVQTGTFDAVGDQNPVPHAQDAPGCKGLSPWVEVGGVGAVVEGAGLLTICTMSGATLISVR</sequence>
<dbReference type="EMBL" id="MSKS01000002">
    <property type="protein sequence ID" value="OLO72983.1"/>
    <property type="molecule type" value="Genomic_DNA"/>
</dbReference>
<dbReference type="Proteomes" id="UP000185963">
    <property type="component" value="Unassembled WGS sequence"/>
</dbReference>
<protein>
    <submittedName>
        <fullName evidence="1">Uncharacterized protein</fullName>
    </submittedName>
</protein>
<reference evidence="1 2" key="1">
    <citation type="submission" date="2016-12" db="EMBL/GenBank/DDBJ databases">
        <title>Genomic comparison of strains in the 'Actinomyces naeslundii' group.</title>
        <authorList>
            <person name="Mughal S.R."/>
            <person name="Do T."/>
            <person name="Gilbert S.C."/>
            <person name="Witherden E.A."/>
            <person name="Didelot X."/>
            <person name="Beighton D."/>
        </authorList>
    </citation>
    <scope>NUCLEOTIDE SEQUENCE [LARGE SCALE GENOMIC DNA]</scope>
    <source>
        <strain evidence="1 2">WE8B-23</strain>
    </source>
</reference>
<name>A0A1Q8WY19_9ACTO</name>
<dbReference type="AlphaFoldDB" id="A0A1Q8WY19"/>
<organism evidence="1 2">
    <name type="scientific">Actinomyces oris</name>
    <dbReference type="NCBI Taxonomy" id="544580"/>
    <lineage>
        <taxon>Bacteria</taxon>
        <taxon>Bacillati</taxon>
        <taxon>Actinomycetota</taxon>
        <taxon>Actinomycetes</taxon>
        <taxon>Actinomycetales</taxon>
        <taxon>Actinomycetaceae</taxon>
        <taxon>Actinomyces</taxon>
    </lineage>
</organism>
<gene>
    <name evidence="1" type="ORF">BKH20_00890</name>
</gene>
<accession>A0A1Q8WY19</accession>
<comment type="caution">
    <text evidence="1">The sequence shown here is derived from an EMBL/GenBank/DDBJ whole genome shotgun (WGS) entry which is preliminary data.</text>
</comment>